<reference evidence="5 6" key="1">
    <citation type="journal article" date="2018" name="Science">
        <title>The opium poppy genome and morphinan production.</title>
        <authorList>
            <person name="Guo L."/>
            <person name="Winzer T."/>
            <person name="Yang X."/>
            <person name="Li Y."/>
            <person name="Ning Z."/>
            <person name="He Z."/>
            <person name="Teodor R."/>
            <person name="Lu Y."/>
            <person name="Bowser T.A."/>
            <person name="Graham I.A."/>
            <person name="Ye K."/>
        </authorList>
    </citation>
    <scope>NUCLEOTIDE SEQUENCE [LARGE SCALE GENOMIC DNA]</scope>
    <source>
        <strain evidence="6">cv. HN1</strain>
        <tissue evidence="5">Leaves</tissue>
    </source>
</reference>
<keyword evidence="3" id="KW-0862">Zinc</keyword>
<dbReference type="AlphaFoldDB" id="A0A4Y7K6G1"/>
<evidence type="ECO:0000313" key="5">
    <source>
        <dbReference type="EMBL" id="RZC68416.1"/>
    </source>
</evidence>
<sequence>MQRIESLETEIVFISEPCTLTLISFQIQSNLHNMSKQRQSKISFGGSKQPVDPTWEHCKVVTGGKKTVLTCNYCGNKYSGGVYRMKQNLAQTKKDAAMCKEVPPEIKQFFLSYIKKFENDKEKCEAMP</sequence>
<dbReference type="GO" id="GO:0003677">
    <property type="term" value="F:DNA binding"/>
    <property type="evidence" value="ECO:0007669"/>
    <property type="project" value="InterPro"/>
</dbReference>
<proteinExistence type="predicted"/>
<feature type="domain" description="BED-type" evidence="4">
    <location>
        <begin position="53"/>
        <end position="83"/>
    </location>
</feature>
<evidence type="ECO:0000256" key="1">
    <source>
        <dbReference type="ARBA" id="ARBA00022723"/>
    </source>
</evidence>
<dbReference type="GO" id="GO:0008270">
    <property type="term" value="F:zinc ion binding"/>
    <property type="evidence" value="ECO:0007669"/>
    <property type="project" value="UniProtKB-KW"/>
</dbReference>
<dbReference type="EMBL" id="CM010721">
    <property type="protein sequence ID" value="RZC68416.1"/>
    <property type="molecule type" value="Genomic_DNA"/>
</dbReference>
<dbReference type="PANTHER" id="PTHR46951:SF2">
    <property type="entry name" value="BED-TYPE DOMAIN-CONTAINING PROTEIN"/>
    <property type="match status" value="1"/>
</dbReference>
<keyword evidence="1" id="KW-0479">Metal-binding</keyword>
<dbReference type="InterPro" id="IPR003656">
    <property type="entry name" value="Znf_BED"/>
</dbReference>
<keyword evidence="2" id="KW-0863">Zinc-finger</keyword>
<name>A0A4Y7K6G1_PAPSO</name>
<evidence type="ECO:0000259" key="4">
    <source>
        <dbReference type="Pfam" id="PF02892"/>
    </source>
</evidence>
<accession>A0A4Y7K6G1</accession>
<gene>
    <name evidence="5" type="ORF">C5167_031655</name>
</gene>
<evidence type="ECO:0000256" key="2">
    <source>
        <dbReference type="ARBA" id="ARBA00022771"/>
    </source>
</evidence>
<organism evidence="5 6">
    <name type="scientific">Papaver somniferum</name>
    <name type="common">Opium poppy</name>
    <dbReference type="NCBI Taxonomy" id="3469"/>
    <lineage>
        <taxon>Eukaryota</taxon>
        <taxon>Viridiplantae</taxon>
        <taxon>Streptophyta</taxon>
        <taxon>Embryophyta</taxon>
        <taxon>Tracheophyta</taxon>
        <taxon>Spermatophyta</taxon>
        <taxon>Magnoliopsida</taxon>
        <taxon>Ranunculales</taxon>
        <taxon>Papaveraceae</taxon>
        <taxon>Papaveroideae</taxon>
        <taxon>Papaver</taxon>
    </lineage>
</organism>
<evidence type="ECO:0000313" key="6">
    <source>
        <dbReference type="Proteomes" id="UP000316621"/>
    </source>
</evidence>
<keyword evidence="6" id="KW-1185">Reference proteome</keyword>
<evidence type="ECO:0000256" key="3">
    <source>
        <dbReference type="ARBA" id="ARBA00022833"/>
    </source>
</evidence>
<dbReference type="Gramene" id="RZC68416">
    <property type="protein sequence ID" value="RZC68416"/>
    <property type="gene ID" value="C5167_031655"/>
</dbReference>
<protein>
    <recommendedName>
        <fullName evidence="4">BED-type domain-containing protein</fullName>
    </recommendedName>
</protein>
<dbReference type="Pfam" id="PF02892">
    <property type="entry name" value="zf-BED"/>
    <property type="match status" value="1"/>
</dbReference>
<dbReference type="PANTHER" id="PTHR46951">
    <property type="entry name" value="BED-TYPE DOMAIN-CONTAINING PROTEIN"/>
    <property type="match status" value="1"/>
</dbReference>
<dbReference type="Proteomes" id="UP000316621">
    <property type="component" value="Chromosome 7"/>
</dbReference>